<name>A0A1D9LLI4_9NEIS</name>
<dbReference type="AlphaFoldDB" id="A0A1D9LLI4"/>
<dbReference type="EMBL" id="CP017707">
    <property type="protein sequence ID" value="AOZ52125.1"/>
    <property type="molecule type" value="Genomic_DNA"/>
</dbReference>
<organism evidence="1 2">
    <name type="scientific">Chromobacterium vaccinii</name>
    <dbReference type="NCBI Taxonomy" id="1108595"/>
    <lineage>
        <taxon>Bacteria</taxon>
        <taxon>Pseudomonadati</taxon>
        <taxon>Pseudomonadota</taxon>
        <taxon>Betaproteobacteria</taxon>
        <taxon>Neisseriales</taxon>
        <taxon>Chromobacteriaceae</taxon>
        <taxon>Chromobacterium</taxon>
    </lineage>
</organism>
<dbReference type="RefSeq" id="WP_046158914.1">
    <property type="nucleotide sequence ID" value="NZ_CP017707.1"/>
</dbReference>
<protein>
    <submittedName>
        <fullName evidence="1">Uncharacterized protein</fullName>
    </submittedName>
</protein>
<dbReference type="STRING" id="1108595.BKX93_20390"/>
<evidence type="ECO:0000313" key="1">
    <source>
        <dbReference type="EMBL" id="AOZ52125.1"/>
    </source>
</evidence>
<dbReference type="Proteomes" id="UP000178776">
    <property type="component" value="Chromosome"/>
</dbReference>
<accession>A0A1D9LLI4</accession>
<proteinExistence type="predicted"/>
<sequence>MNQQSTHPLQSLMQDLQNRQQGLGEQLRTFQALQDEIAALQRRAPHDAQARQRLDRLGRAMQGELAPLNQKLSQCVESLHGNFKSLEESLKRAGEGASGKPAAPRKTGPLLGRTFI</sequence>
<evidence type="ECO:0000313" key="2">
    <source>
        <dbReference type="Proteomes" id="UP000178776"/>
    </source>
</evidence>
<dbReference type="KEGG" id="cvc:BKX93_20390"/>
<dbReference type="GeneID" id="68843564"/>
<reference evidence="1 2" key="1">
    <citation type="submission" date="2016-10" db="EMBL/GenBank/DDBJ databases">
        <title>Chromobacterium muskegensis sp. nov., an insecticidal bacterium isolated from Sphagnum bogs.</title>
        <authorList>
            <person name="Sparks M.E."/>
            <person name="Blackburn M.B."/>
            <person name="Gundersen-Rindal D.E."/>
            <person name="Mitchell A."/>
            <person name="Farrar R."/>
            <person name="Kuhar D."/>
        </authorList>
    </citation>
    <scope>NUCLEOTIDE SEQUENCE [LARGE SCALE GENOMIC DNA]</scope>
    <source>
        <strain evidence="1 2">21-1</strain>
    </source>
</reference>
<gene>
    <name evidence="1" type="ORF">BKX93_20390</name>
</gene>